<dbReference type="EMBL" id="JBHUOL010000011">
    <property type="protein sequence ID" value="MFD2908190.1"/>
    <property type="molecule type" value="Genomic_DNA"/>
</dbReference>
<dbReference type="SUPFAM" id="SSF54001">
    <property type="entry name" value="Cysteine proteinases"/>
    <property type="match status" value="1"/>
</dbReference>
<dbReference type="Pfam" id="PF01841">
    <property type="entry name" value="Transglut_core"/>
    <property type="match status" value="1"/>
</dbReference>
<name>A0ABW5Z5U3_9FLAO</name>
<dbReference type="Gene3D" id="2.60.40.3140">
    <property type="match status" value="1"/>
</dbReference>
<feature type="domain" description="DUF3857" evidence="3">
    <location>
        <begin position="67"/>
        <end position="208"/>
    </location>
</feature>
<evidence type="ECO:0000259" key="2">
    <source>
        <dbReference type="Pfam" id="PF01841"/>
    </source>
</evidence>
<protein>
    <submittedName>
        <fullName evidence="4">DUF3857 domain-containing protein</fullName>
    </submittedName>
</protein>
<dbReference type="InterPro" id="IPR024618">
    <property type="entry name" value="DUF3857"/>
</dbReference>
<organism evidence="4 5">
    <name type="scientific">Flavobacterium ardleyense</name>
    <dbReference type="NCBI Taxonomy" id="2038737"/>
    <lineage>
        <taxon>Bacteria</taxon>
        <taxon>Pseudomonadati</taxon>
        <taxon>Bacteroidota</taxon>
        <taxon>Flavobacteriia</taxon>
        <taxon>Flavobacteriales</taxon>
        <taxon>Flavobacteriaceae</taxon>
        <taxon>Flavobacterium</taxon>
    </lineage>
</organism>
<feature type="domain" description="Transglutaminase-like" evidence="2">
    <location>
        <begin position="318"/>
        <end position="387"/>
    </location>
</feature>
<evidence type="ECO:0000313" key="4">
    <source>
        <dbReference type="EMBL" id="MFD2908190.1"/>
    </source>
</evidence>
<feature type="signal peptide" evidence="1">
    <location>
        <begin position="1"/>
        <end position="18"/>
    </location>
</feature>
<dbReference type="RefSeq" id="WP_379805470.1">
    <property type="nucleotide sequence ID" value="NZ_JBHUOL010000011.1"/>
</dbReference>
<dbReference type="Pfam" id="PF12969">
    <property type="entry name" value="DUF3857"/>
    <property type="match status" value="1"/>
</dbReference>
<dbReference type="InterPro" id="IPR038765">
    <property type="entry name" value="Papain-like_cys_pep_sf"/>
</dbReference>
<evidence type="ECO:0000313" key="5">
    <source>
        <dbReference type="Proteomes" id="UP001597549"/>
    </source>
</evidence>
<dbReference type="Proteomes" id="UP001597549">
    <property type="component" value="Unassembled WGS sequence"/>
</dbReference>
<evidence type="ECO:0000256" key="1">
    <source>
        <dbReference type="SAM" id="SignalP"/>
    </source>
</evidence>
<sequence length="669" mass="76631">MKKILLLTMFIMFNTSFAQEYKLGKVTIEELKETEHKIEKEATACKIFSKSKTSIVYNDEKGFELVTEVENKIKIYKTEGLKYADFAVNIRNQNSDKETISFSEANTYNLVNNKIEKTKLKSDGEFIEKVNKFYTLKKIAMPNVKVGSVIEYKYTLKSPFLSAPNAWEFQELIPVNFSQYQFSYPEYYSYNPFYKGELNVKTTKRSESKTVTRLNKERVETGRHRVETNFSESKFTYNEQIINYEIFNVPSVKEEFYVKNISNYVTGISHELVAVKYPNETIKLFSSTWEEVAKTINSSADFGGELNKKGYYEEQINTVVSGKTSSEDKLNAVYDYVKNTYKWNGYYGIWSDEGLRSIYKNKTGNVADINLSLVAFLRHAGLNAHPVLISSVSNGIPTFPSINAFNYVIAGVELNGKTILLDATDKYAVPNVLPARAINWIGRIIYQNGGSQEVDLEPSTISKDNVILSYSITTDGKALGSLKRQLTDHNAYSYRNKYGQSTKEALVENRENHFKNIEIENYISENMNALNLPVIESFDFVDDKHIEVIGNKIYFSPLLFLGSESNPFKSENRAFPIEFPFPSSDRYAVAIAIPDGYEIEFIPESESLSFNDNLLAHKYIFKSDGKSVKLMLQDEVNVSILSADNYQNLKEYFQKKVEKQSDKIILKKK</sequence>
<proteinExistence type="predicted"/>
<comment type="caution">
    <text evidence="4">The sequence shown here is derived from an EMBL/GenBank/DDBJ whole genome shotgun (WGS) entry which is preliminary data.</text>
</comment>
<gene>
    <name evidence="4" type="ORF">ACFSX9_05525</name>
</gene>
<reference evidence="5" key="1">
    <citation type="journal article" date="2019" name="Int. J. Syst. Evol. Microbiol.">
        <title>The Global Catalogue of Microorganisms (GCM) 10K type strain sequencing project: providing services to taxonomists for standard genome sequencing and annotation.</title>
        <authorList>
            <consortium name="The Broad Institute Genomics Platform"/>
            <consortium name="The Broad Institute Genome Sequencing Center for Infectious Disease"/>
            <person name="Wu L."/>
            <person name="Ma J."/>
        </authorList>
    </citation>
    <scope>NUCLEOTIDE SEQUENCE [LARGE SCALE GENOMIC DNA]</scope>
    <source>
        <strain evidence="5">KCTC 52644</strain>
    </source>
</reference>
<dbReference type="Gene3D" id="2.60.120.1130">
    <property type="match status" value="1"/>
</dbReference>
<dbReference type="Gene3D" id="3.10.620.30">
    <property type="match status" value="1"/>
</dbReference>
<keyword evidence="1" id="KW-0732">Signal</keyword>
<dbReference type="InterPro" id="IPR002931">
    <property type="entry name" value="Transglutaminase-like"/>
</dbReference>
<keyword evidence="5" id="KW-1185">Reference proteome</keyword>
<evidence type="ECO:0000259" key="3">
    <source>
        <dbReference type="Pfam" id="PF12969"/>
    </source>
</evidence>
<feature type="chain" id="PRO_5045537377" evidence="1">
    <location>
        <begin position="19"/>
        <end position="669"/>
    </location>
</feature>
<accession>A0ABW5Z5U3</accession>